<protein>
    <recommendedName>
        <fullName evidence="8">Damage-control phosphatase ARMT1-like metal-binding domain-containing protein</fullName>
    </recommendedName>
</protein>
<evidence type="ECO:0000313" key="9">
    <source>
        <dbReference type="EMBL" id="SEO88606.1"/>
    </source>
</evidence>
<feature type="domain" description="Damage-control phosphatase ARMT1-like metal-binding" evidence="8">
    <location>
        <begin position="26"/>
        <end position="367"/>
    </location>
</feature>
<dbReference type="RefSeq" id="WP_075018146.1">
    <property type="nucleotide sequence ID" value="NZ_FODD01000051.1"/>
</dbReference>
<keyword evidence="10" id="KW-1185">Reference proteome</keyword>
<dbReference type="GO" id="GO:0046872">
    <property type="term" value="F:metal ion binding"/>
    <property type="evidence" value="ECO:0007669"/>
    <property type="project" value="UniProtKB-KW"/>
</dbReference>
<evidence type="ECO:0000259" key="8">
    <source>
        <dbReference type="Pfam" id="PF01937"/>
    </source>
</evidence>
<evidence type="ECO:0000256" key="4">
    <source>
        <dbReference type="ARBA" id="ARBA00022723"/>
    </source>
</evidence>
<dbReference type="InterPro" id="IPR002791">
    <property type="entry name" value="ARMT1-like_metal-bd"/>
</dbReference>
<keyword evidence="4" id="KW-0479">Metal-binding</keyword>
<sequence>METESAPRSAPVITCQEAGSFAWSVLAERHPALVRKVRDATPYPPERQRALDALMAEVTDGVIAPLPEDAHGADRWARWGEGQLRRPWFEVPFLWSESYFYRRLLEAVGYFGPGPWQGLDPFAPFKAAELDGPAVEAELAALDALSGRPADAQDQAMLSSALWGNKADLGFQISSGDLDGKGEHLVADDGALLWRHLDASPPGPVYVLADNAGRELLPDLLLIDRLLHTGRAAAVVLHVKPYPYYVSDATTADVVACVRRIAQAPGRAGEIGARLHDALAGGCLLVRAHPFSCAPLPYAEMPPDLRADLAQATVTISKGDLNYRRLVGDRRWPATTPFAELTAHFPSPLLALRTLKSDVAVGLSESGLAALDASGEDWRTSGTYAVIQFRP</sequence>
<proteinExistence type="inferred from homology"/>
<evidence type="ECO:0000256" key="5">
    <source>
        <dbReference type="ARBA" id="ARBA00022801"/>
    </source>
</evidence>
<evidence type="ECO:0000256" key="6">
    <source>
        <dbReference type="ARBA" id="ARBA00023211"/>
    </source>
</evidence>
<dbReference type="EMBL" id="FODD01000051">
    <property type="protein sequence ID" value="SEO88606.1"/>
    <property type="molecule type" value="Genomic_DNA"/>
</dbReference>
<name>A0A1H8TCY7_9ACTN</name>
<dbReference type="Pfam" id="PF01937">
    <property type="entry name" value="ARMT1-like_dom"/>
    <property type="match status" value="1"/>
</dbReference>
<comment type="similarity">
    <text evidence="3">Belongs to the damage-control phosphatase family. Sugar phosphate phosphatase III subfamily.</text>
</comment>
<dbReference type="PANTHER" id="PTHR12260">
    <property type="entry name" value="DAMAGE-CONTROL PHOSPHATASE ARMT1"/>
    <property type="match status" value="1"/>
</dbReference>
<dbReference type="SUPFAM" id="SSF111321">
    <property type="entry name" value="AF1104-like"/>
    <property type="match status" value="1"/>
</dbReference>
<dbReference type="InterPro" id="IPR036075">
    <property type="entry name" value="ARMT-1-like_metal-bd_sf"/>
</dbReference>
<evidence type="ECO:0000256" key="3">
    <source>
        <dbReference type="ARBA" id="ARBA00009519"/>
    </source>
</evidence>
<dbReference type="InterPro" id="IPR039763">
    <property type="entry name" value="ARMT1"/>
</dbReference>
<dbReference type="STRING" id="310780.SAMN05216267_105115"/>
<accession>A0A1H8TCY7</accession>
<dbReference type="Gene3D" id="1.20.930.60">
    <property type="match status" value="1"/>
</dbReference>
<evidence type="ECO:0000313" key="10">
    <source>
        <dbReference type="Proteomes" id="UP000181951"/>
    </source>
</evidence>
<evidence type="ECO:0000256" key="1">
    <source>
        <dbReference type="ARBA" id="ARBA00001326"/>
    </source>
</evidence>
<comment type="cofactor">
    <cofactor evidence="2">
        <name>Mn(2+)</name>
        <dbReference type="ChEBI" id="CHEBI:29035"/>
    </cofactor>
</comment>
<gene>
    <name evidence="9" type="ORF">SAMN05216267_105115</name>
</gene>
<evidence type="ECO:0000256" key="2">
    <source>
        <dbReference type="ARBA" id="ARBA00001936"/>
    </source>
</evidence>
<keyword evidence="6" id="KW-0464">Manganese</keyword>
<evidence type="ECO:0000256" key="7">
    <source>
        <dbReference type="ARBA" id="ARBA00048809"/>
    </source>
</evidence>
<dbReference type="Proteomes" id="UP000181951">
    <property type="component" value="Unassembled WGS sequence"/>
</dbReference>
<dbReference type="GO" id="GO:0016791">
    <property type="term" value="F:phosphatase activity"/>
    <property type="evidence" value="ECO:0007669"/>
    <property type="project" value="TreeGrafter"/>
</dbReference>
<comment type="catalytic activity">
    <reaction evidence="1">
        <text>beta-D-fructose 1-phosphate + H2O = D-fructose + phosphate</text>
        <dbReference type="Rhea" id="RHEA:35603"/>
        <dbReference type="ChEBI" id="CHEBI:15377"/>
        <dbReference type="ChEBI" id="CHEBI:37721"/>
        <dbReference type="ChEBI" id="CHEBI:43474"/>
        <dbReference type="ChEBI" id="CHEBI:138881"/>
    </reaction>
</comment>
<organism evidence="9 10">
    <name type="scientific">Actinacidiphila rubida</name>
    <dbReference type="NCBI Taxonomy" id="310780"/>
    <lineage>
        <taxon>Bacteria</taxon>
        <taxon>Bacillati</taxon>
        <taxon>Actinomycetota</taxon>
        <taxon>Actinomycetes</taxon>
        <taxon>Kitasatosporales</taxon>
        <taxon>Streptomycetaceae</taxon>
        <taxon>Actinacidiphila</taxon>
    </lineage>
</organism>
<reference evidence="9 10" key="1">
    <citation type="submission" date="2016-10" db="EMBL/GenBank/DDBJ databases">
        <authorList>
            <person name="de Groot N.N."/>
        </authorList>
    </citation>
    <scope>NUCLEOTIDE SEQUENCE [LARGE SCALE GENOMIC DNA]</scope>
    <source>
        <strain evidence="9 10">CGMCC 4.2026</strain>
    </source>
</reference>
<comment type="catalytic activity">
    <reaction evidence="7">
        <text>beta-D-fructose 6-phosphate = dihydroxyacetone + D-glyceraldehyde 3-phosphate</text>
        <dbReference type="Rhea" id="RHEA:28002"/>
        <dbReference type="ChEBI" id="CHEBI:16016"/>
        <dbReference type="ChEBI" id="CHEBI:57634"/>
        <dbReference type="ChEBI" id="CHEBI:59776"/>
    </reaction>
</comment>
<dbReference type="GO" id="GO:0006974">
    <property type="term" value="P:DNA damage response"/>
    <property type="evidence" value="ECO:0007669"/>
    <property type="project" value="TreeGrafter"/>
</dbReference>
<dbReference type="Gene3D" id="3.40.50.10880">
    <property type="entry name" value="Uncharacterised protein PF01937, DUF89, domain 3"/>
    <property type="match status" value="1"/>
</dbReference>
<keyword evidence="5" id="KW-0378">Hydrolase</keyword>
<dbReference type="PANTHER" id="PTHR12260:SF6">
    <property type="entry name" value="DAMAGE-CONTROL PHOSPHATASE ARMT1"/>
    <property type="match status" value="1"/>
</dbReference>
<dbReference type="AlphaFoldDB" id="A0A1H8TCY7"/>